<sequence length="233" mass="25995">MYHVEVLLSSGQWQLYLEDMDDGTLRSHLHELSPDATKPGSINSLDVALSIARGLKALHTPKEAKKQPGWSMVHGNLKLDNVHFNKKGQVKLADFGLCRVEAVTMTHVNLLTEHYVAPEVFRGDKISTSADIYAFGVILGEMDMRAPAPRGSDEKARRGKYVPEMRSDCAAWYRALVQWCVAEEPKDRPKIDEVIQILSNPSTETINAVKKARDETNKVSVGLQNKSTLKLKS</sequence>
<dbReference type="SUPFAM" id="SSF56112">
    <property type="entry name" value="Protein kinase-like (PK-like)"/>
    <property type="match status" value="1"/>
</dbReference>
<dbReference type="PROSITE" id="PS50011">
    <property type="entry name" value="PROTEIN_KINASE_DOM"/>
    <property type="match status" value="1"/>
</dbReference>
<organism evidence="4 5">
    <name type="scientific">Saprolegnia parasitica (strain CBS 223.65)</name>
    <dbReference type="NCBI Taxonomy" id="695850"/>
    <lineage>
        <taxon>Eukaryota</taxon>
        <taxon>Sar</taxon>
        <taxon>Stramenopiles</taxon>
        <taxon>Oomycota</taxon>
        <taxon>Saprolegniomycetes</taxon>
        <taxon>Saprolegniales</taxon>
        <taxon>Saprolegniaceae</taxon>
        <taxon>Saprolegnia</taxon>
    </lineage>
</organism>
<dbReference type="Pfam" id="PF00069">
    <property type="entry name" value="Pkinase"/>
    <property type="match status" value="1"/>
</dbReference>
<evidence type="ECO:0000259" key="3">
    <source>
        <dbReference type="PROSITE" id="PS50011"/>
    </source>
</evidence>
<dbReference type="InterPro" id="IPR000719">
    <property type="entry name" value="Prot_kinase_dom"/>
</dbReference>
<keyword evidence="4" id="KW-0418">Kinase</keyword>
<dbReference type="InterPro" id="IPR011009">
    <property type="entry name" value="Kinase-like_dom_sf"/>
</dbReference>
<dbReference type="EMBL" id="KK583377">
    <property type="protein sequence ID" value="KDO19016.1"/>
    <property type="molecule type" value="Genomic_DNA"/>
</dbReference>
<dbReference type="GeneID" id="24136637"/>
<gene>
    <name evidence="4" type="ORF">SPRG_14853</name>
</gene>
<dbReference type="GO" id="GO:0004674">
    <property type="term" value="F:protein serine/threonine kinase activity"/>
    <property type="evidence" value="ECO:0007669"/>
    <property type="project" value="TreeGrafter"/>
</dbReference>
<dbReference type="AlphaFoldDB" id="A0A067BXG4"/>
<accession>A0A067BXG4</accession>
<dbReference type="STRING" id="695850.A0A067BXG4"/>
<dbReference type="Gene3D" id="1.10.510.10">
    <property type="entry name" value="Transferase(Phosphotransferase) domain 1"/>
    <property type="match status" value="1"/>
</dbReference>
<keyword evidence="1" id="KW-0547">Nucleotide-binding</keyword>
<dbReference type="PANTHER" id="PTHR44329:SF298">
    <property type="entry name" value="MIXED LINEAGE KINASE DOMAIN-LIKE PROTEIN"/>
    <property type="match status" value="1"/>
</dbReference>
<keyword evidence="4" id="KW-0808">Transferase</keyword>
<feature type="domain" description="Protein kinase" evidence="3">
    <location>
        <begin position="1"/>
        <end position="203"/>
    </location>
</feature>
<keyword evidence="2" id="KW-0067">ATP-binding</keyword>
<evidence type="ECO:0000256" key="1">
    <source>
        <dbReference type="ARBA" id="ARBA00022741"/>
    </source>
</evidence>
<dbReference type="OrthoDB" id="4062651at2759"/>
<dbReference type="KEGG" id="spar:SPRG_14853"/>
<protein>
    <submittedName>
        <fullName evidence="4">TKL protein kinase</fullName>
    </submittedName>
</protein>
<proteinExistence type="predicted"/>
<evidence type="ECO:0000313" key="5">
    <source>
        <dbReference type="Proteomes" id="UP000030745"/>
    </source>
</evidence>
<dbReference type="PANTHER" id="PTHR44329">
    <property type="entry name" value="SERINE/THREONINE-PROTEIN KINASE TNNI3K-RELATED"/>
    <property type="match status" value="1"/>
</dbReference>
<dbReference type="GO" id="GO:0005524">
    <property type="term" value="F:ATP binding"/>
    <property type="evidence" value="ECO:0007669"/>
    <property type="project" value="UniProtKB-KW"/>
</dbReference>
<dbReference type="RefSeq" id="XP_012210271.1">
    <property type="nucleotide sequence ID" value="XM_012354881.1"/>
</dbReference>
<name>A0A067BXG4_SAPPC</name>
<dbReference type="Proteomes" id="UP000030745">
    <property type="component" value="Unassembled WGS sequence"/>
</dbReference>
<reference evidence="4 5" key="1">
    <citation type="journal article" date="2013" name="PLoS Genet.">
        <title>Distinctive expansion of potential virulence genes in the genome of the oomycete fish pathogen Saprolegnia parasitica.</title>
        <authorList>
            <person name="Jiang R.H."/>
            <person name="de Bruijn I."/>
            <person name="Haas B.J."/>
            <person name="Belmonte R."/>
            <person name="Lobach L."/>
            <person name="Christie J."/>
            <person name="van den Ackerveken G."/>
            <person name="Bottin A."/>
            <person name="Bulone V."/>
            <person name="Diaz-Moreno S.M."/>
            <person name="Dumas B."/>
            <person name="Fan L."/>
            <person name="Gaulin E."/>
            <person name="Govers F."/>
            <person name="Grenville-Briggs L.J."/>
            <person name="Horner N.R."/>
            <person name="Levin J.Z."/>
            <person name="Mammella M."/>
            <person name="Meijer H.J."/>
            <person name="Morris P."/>
            <person name="Nusbaum C."/>
            <person name="Oome S."/>
            <person name="Phillips A.J."/>
            <person name="van Rooyen D."/>
            <person name="Rzeszutek E."/>
            <person name="Saraiva M."/>
            <person name="Secombes C.J."/>
            <person name="Seidl M.F."/>
            <person name="Snel B."/>
            <person name="Stassen J.H."/>
            <person name="Sykes S."/>
            <person name="Tripathy S."/>
            <person name="van den Berg H."/>
            <person name="Vega-Arreguin J.C."/>
            <person name="Wawra S."/>
            <person name="Young S.K."/>
            <person name="Zeng Q."/>
            <person name="Dieguez-Uribeondo J."/>
            <person name="Russ C."/>
            <person name="Tyler B.M."/>
            <person name="van West P."/>
        </authorList>
    </citation>
    <scope>NUCLEOTIDE SEQUENCE [LARGE SCALE GENOMIC DNA]</scope>
    <source>
        <strain evidence="4 5">CBS 223.65</strain>
    </source>
</reference>
<dbReference type="InterPro" id="IPR051681">
    <property type="entry name" value="Ser/Thr_Kinases-Pseudokinases"/>
</dbReference>
<evidence type="ECO:0000256" key="2">
    <source>
        <dbReference type="ARBA" id="ARBA00022840"/>
    </source>
</evidence>
<evidence type="ECO:0000313" key="4">
    <source>
        <dbReference type="EMBL" id="KDO19016.1"/>
    </source>
</evidence>
<keyword evidence="5" id="KW-1185">Reference proteome</keyword>
<dbReference type="VEuPathDB" id="FungiDB:SPRG_14853"/>